<sequence length="190" mass="21861">MVTKKRTIQIHSIPAIIWGTSSKRLYLYIHGQGGCKEEAEAEAFANIACRNGWQVLSIDLPEHGDRKSESNSFDPWHIVPELNTIMKFAKGHWEQISLFANSIGAWFSMLSFKDERLRNCLFVSPVLDMKKLISNMMKWANVSEARLKKSLLLLLPLCKHFLGSIGNTLQITLLQNGKYRPKYYMERMTI</sequence>
<reference evidence="1 2" key="1">
    <citation type="submission" date="2017-10" db="EMBL/GenBank/DDBJ databases">
        <title>Draft genomes of the Enterococcus faecium isolated from human feces before and after Helicobacter pylori eradication therapy.</title>
        <authorList>
            <person name="Prianichniikov N.A."/>
            <person name="Glushchenko O.E."/>
            <person name="Malakhova M.V."/>
        </authorList>
    </citation>
    <scope>NUCLEOTIDE SEQUENCE [LARGE SCALE GENOMIC DNA]</scope>
    <source>
        <strain evidence="1 2">Hp_5-7</strain>
    </source>
</reference>
<name>A0A2G0EBM0_ENTFC</name>
<evidence type="ECO:0000313" key="2">
    <source>
        <dbReference type="Proteomes" id="UP000224303"/>
    </source>
</evidence>
<comment type="caution">
    <text evidence="1">The sequence shown here is derived from an EMBL/GenBank/DDBJ whole genome shotgun (WGS) entry which is preliminary data.</text>
</comment>
<dbReference type="AlphaFoldDB" id="A0A2G0EBM0"/>
<dbReference type="SUPFAM" id="SSF53474">
    <property type="entry name" value="alpha/beta-Hydrolases"/>
    <property type="match status" value="1"/>
</dbReference>
<accession>A0A2G0EBM0</accession>
<gene>
    <name evidence="1" type="ORF">CQR37_06120</name>
</gene>
<dbReference type="EMBL" id="PCGC01000010">
    <property type="protein sequence ID" value="PHL21861.1"/>
    <property type="molecule type" value="Genomic_DNA"/>
</dbReference>
<keyword evidence="1" id="KW-0378">Hydrolase</keyword>
<dbReference type="Proteomes" id="UP000224303">
    <property type="component" value="Unassembled WGS sequence"/>
</dbReference>
<dbReference type="GO" id="GO:0016787">
    <property type="term" value="F:hydrolase activity"/>
    <property type="evidence" value="ECO:0007669"/>
    <property type="project" value="UniProtKB-KW"/>
</dbReference>
<dbReference type="Gene3D" id="3.40.50.1820">
    <property type="entry name" value="alpha/beta hydrolase"/>
    <property type="match status" value="1"/>
</dbReference>
<organism evidence="1 2">
    <name type="scientific">Enterococcus faecium</name>
    <name type="common">Streptococcus faecium</name>
    <dbReference type="NCBI Taxonomy" id="1352"/>
    <lineage>
        <taxon>Bacteria</taxon>
        <taxon>Bacillati</taxon>
        <taxon>Bacillota</taxon>
        <taxon>Bacilli</taxon>
        <taxon>Lactobacillales</taxon>
        <taxon>Enterococcaceae</taxon>
        <taxon>Enterococcus</taxon>
    </lineage>
</organism>
<evidence type="ECO:0000313" key="1">
    <source>
        <dbReference type="EMBL" id="PHL21861.1"/>
    </source>
</evidence>
<proteinExistence type="predicted"/>
<dbReference type="InterPro" id="IPR029058">
    <property type="entry name" value="AB_hydrolase_fold"/>
</dbReference>
<protein>
    <submittedName>
        <fullName evidence="1">Alpha/beta hydrolase</fullName>
    </submittedName>
</protein>
<dbReference type="RefSeq" id="WP_002327230.1">
    <property type="nucleotide sequence ID" value="NZ_CP074105.1"/>
</dbReference>